<evidence type="ECO:0000313" key="7">
    <source>
        <dbReference type="EMBL" id="MDE1462020.1"/>
    </source>
</evidence>
<feature type="chain" id="PRO_5046036686" evidence="5">
    <location>
        <begin position="22"/>
        <end position="262"/>
    </location>
</feature>
<gene>
    <name evidence="7" type="ORF">ORQ98_08555</name>
</gene>
<evidence type="ECO:0000256" key="1">
    <source>
        <dbReference type="ARBA" id="ARBA00004196"/>
    </source>
</evidence>
<dbReference type="RefSeq" id="WP_274688379.1">
    <property type="nucleotide sequence ID" value="NZ_JAPMOU010000008.1"/>
</dbReference>
<evidence type="ECO:0000313" key="8">
    <source>
        <dbReference type="Proteomes" id="UP001528823"/>
    </source>
</evidence>
<dbReference type="InterPro" id="IPR018313">
    <property type="entry name" value="SBP_3_CS"/>
</dbReference>
<keyword evidence="8" id="KW-1185">Reference proteome</keyword>
<comment type="subcellular location">
    <subcellularLocation>
        <location evidence="1">Cell envelope</location>
    </subcellularLocation>
</comment>
<evidence type="ECO:0000259" key="6">
    <source>
        <dbReference type="SMART" id="SM00062"/>
    </source>
</evidence>
<feature type="domain" description="Solute-binding protein family 3/N-terminal" evidence="6">
    <location>
        <begin position="26"/>
        <end position="259"/>
    </location>
</feature>
<comment type="similarity">
    <text evidence="2 4">Belongs to the bacterial solute-binding protein 3 family.</text>
</comment>
<dbReference type="Pfam" id="PF00497">
    <property type="entry name" value="SBP_bac_3"/>
    <property type="match status" value="1"/>
</dbReference>
<name>A0ABT5U6N0_9GAMM</name>
<feature type="signal peptide" evidence="5">
    <location>
        <begin position="1"/>
        <end position="21"/>
    </location>
</feature>
<dbReference type="InterPro" id="IPR001638">
    <property type="entry name" value="Solute-binding_3/MltF_N"/>
</dbReference>
<evidence type="ECO:0000256" key="5">
    <source>
        <dbReference type="SAM" id="SignalP"/>
    </source>
</evidence>
<protein>
    <submittedName>
        <fullName evidence="7">Transporter substrate-binding domain-containing protein</fullName>
    </submittedName>
</protein>
<dbReference type="PANTHER" id="PTHR35936">
    <property type="entry name" value="MEMBRANE-BOUND LYTIC MUREIN TRANSGLYCOSYLASE F"/>
    <property type="match status" value="1"/>
</dbReference>
<dbReference type="SUPFAM" id="SSF53850">
    <property type="entry name" value="Periplasmic binding protein-like II"/>
    <property type="match status" value="1"/>
</dbReference>
<dbReference type="PROSITE" id="PS01039">
    <property type="entry name" value="SBP_BACTERIAL_3"/>
    <property type="match status" value="1"/>
</dbReference>
<evidence type="ECO:0000256" key="3">
    <source>
        <dbReference type="ARBA" id="ARBA00022729"/>
    </source>
</evidence>
<sequence>MLYHKITVLLLFSLFSCPLIAKCKHPLTFGWDSYKPFQYMNNGKLSGIDIEIIDAIAKEMKCQVTYIEIPWKRLVEDIKKGTIMLTGSATLTKEREAFAYFTRPYLISDTVIFINKSSQGIYKLKTLKDILNYPKFTIGVIRGYEYGEEYKKLTHNTEFNKRIIGLGDEIQNFKMLASKRITATLVDELVGATKLRELNLLDSIVIYPLSVNANFGQNHFMISKKAVSTHTFEQFSNSLKEIENKGILKKIIDQYRLQFHSK</sequence>
<dbReference type="PROSITE" id="PS51257">
    <property type="entry name" value="PROKAR_LIPOPROTEIN"/>
    <property type="match status" value="1"/>
</dbReference>
<dbReference type="EMBL" id="JAPMOU010000008">
    <property type="protein sequence ID" value="MDE1462020.1"/>
    <property type="molecule type" value="Genomic_DNA"/>
</dbReference>
<reference evidence="7 8" key="1">
    <citation type="submission" date="2022-11" db="EMBL/GenBank/DDBJ databases">
        <title>Spartinivicinus poritis sp. nov., isolated from scleractinian coral Porites lutea.</title>
        <authorList>
            <person name="Zhang G."/>
            <person name="Cai L."/>
            <person name="Wei Q."/>
        </authorList>
    </citation>
    <scope>NUCLEOTIDE SEQUENCE [LARGE SCALE GENOMIC DNA]</scope>
    <source>
        <strain evidence="7 8">A2-2</strain>
    </source>
</reference>
<organism evidence="7 8">
    <name type="scientific">Spartinivicinus poritis</name>
    <dbReference type="NCBI Taxonomy" id="2994640"/>
    <lineage>
        <taxon>Bacteria</taxon>
        <taxon>Pseudomonadati</taxon>
        <taxon>Pseudomonadota</taxon>
        <taxon>Gammaproteobacteria</taxon>
        <taxon>Oceanospirillales</taxon>
        <taxon>Zooshikellaceae</taxon>
        <taxon>Spartinivicinus</taxon>
    </lineage>
</organism>
<comment type="caution">
    <text evidence="7">The sequence shown here is derived from an EMBL/GenBank/DDBJ whole genome shotgun (WGS) entry which is preliminary data.</text>
</comment>
<dbReference type="Gene3D" id="3.40.190.10">
    <property type="entry name" value="Periplasmic binding protein-like II"/>
    <property type="match status" value="2"/>
</dbReference>
<dbReference type="Proteomes" id="UP001528823">
    <property type="component" value="Unassembled WGS sequence"/>
</dbReference>
<accession>A0ABT5U6N0</accession>
<keyword evidence="3 5" id="KW-0732">Signal</keyword>
<evidence type="ECO:0000256" key="4">
    <source>
        <dbReference type="RuleBase" id="RU003744"/>
    </source>
</evidence>
<proteinExistence type="inferred from homology"/>
<evidence type="ECO:0000256" key="2">
    <source>
        <dbReference type="ARBA" id="ARBA00010333"/>
    </source>
</evidence>
<dbReference type="SMART" id="SM00062">
    <property type="entry name" value="PBPb"/>
    <property type="match status" value="1"/>
</dbReference>
<dbReference type="PANTHER" id="PTHR35936:SF25">
    <property type="entry name" value="ABC TRANSPORTER SUBSTRATE-BINDING PROTEIN"/>
    <property type="match status" value="1"/>
</dbReference>